<dbReference type="PIRSF" id="PIRSF032131">
    <property type="entry name" value="UCP032131"/>
    <property type="match status" value="1"/>
</dbReference>
<dbReference type="Proteomes" id="UP000003635">
    <property type="component" value="Unassembled WGS sequence"/>
</dbReference>
<dbReference type="eggNOG" id="COG5319">
    <property type="taxonomic scope" value="Bacteria"/>
</dbReference>
<dbReference type="AlphaFoldDB" id="Q2CBV5"/>
<sequence>MIRYALKCTDDHRFDSWFSSAEAFDRLDKAGHVACAVCGSTEVTKVLMAPAVNTDRPLSRPASVAEQKLAEMRRKLEANSEDVGAGFVKEARAMHEGEAPHRQIHGTAKLDEARKLVEDGVPVLPLPFLPKRQSN</sequence>
<comment type="caution">
    <text evidence="1">The sequence shown here is derived from an EMBL/GenBank/DDBJ whole genome shotgun (WGS) entry which is preliminary data.</text>
</comment>
<proteinExistence type="predicted"/>
<gene>
    <name evidence="1" type="ORF">OG2516_15794</name>
</gene>
<protein>
    <recommendedName>
        <fullName evidence="3">DUF1178 family protein</fullName>
    </recommendedName>
</protein>
<dbReference type="EMBL" id="AAOT01000035">
    <property type="protein sequence ID" value="EAR50165.1"/>
    <property type="molecule type" value="Genomic_DNA"/>
</dbReference>
<dbReference type="Pfam" id="PF06676">
    <property type="entry name" value="DUF1178"/>
    <property type="match status" value="1"/>
</dbReference>
<evidence type="ECO:0000313" key="2">
    <source>
        <dbReference type="Proteomes" id="UP000003635"/>
    </source>
</evidence>
<evidence type="ECO:0000313" key="1">
    <source>
        <dbReference type="EMBL" id="EAR50165.1"/>
    </source>
</evidence>
<keyword evidence="2" id="KW-1185">Reference proteome</keyword>
<dbReference type="InterPro" id="IPR009562">
    <property type="entry name" value="DUF1178"/>
</dbReference>
<dbReference type="HOGENOM" id="CLU_112041_1_0_5"/>
<organism evidence="1 2">
    <name type="scientific">Oceanicola granulosus (strain ATCC BAA-861 / DSM 15982 / KCTC 12143 / HTCC2516)</name>
    <dbReference type="NCBI Taxonomy" id="314256"/>
    <lineage>
        <taxon>Bacteria</taxon>
        <taxon>Pseudomonadati</taxon>
        <taxon>Pseudomonadota</taxon>
        <taxon>Alphaproteobacteria</taxon>
        <taxon>Rhodobacterales</taxon>
        <taxon>Roseobacteraceae</taxon>
        <taxon>Oceanicola</taxon>
    </lineage>
</organism>
<dbReference type="OrthoDB" id="9799894at2"/>
<dbReference type="RefSeq" id="WP_007256673.1">
    <property type="nucleotide sequence ID" value="NZ_CH724108.1"/>
</dbReference>
<evidence type="ECO:0008006" key="3">
    <source>
        <dbReference type="Google" id="ProtNLM"/>
    </source>
</evidence>
<dbReference type="STRING" id="314256.OG2516_15794"/>
<reference evidence="1 2" key="1">
    <citation type="journal article" date="2010" name="J. Bacteriol.">
        <title>Genome sequences of Oceanicola granulosus HTCC2516(T) and Oceanicola batsensis HTCC2597(TDelta).</title>
        <authorList>
            <person name="Thrash J.C."/>
            <person name="Cho J.C."/>
            <person name="Vergin K.L."/>
            <person name="Giovannoni S.J."/>
        </authorList>
    </citation>
    <scope>NUCLEOTIDE SEQUENCE [LARGE SCALE GENOMIC DNA]</scope>
    <source>
        <strain evidence="2">ATCC BAA-861 / DSM 15982 / KCTC 12143 / HTCC2516</strain>
    </source>
</reference>
<name>Q2CBV5_OCEGH</name>
<accession>Q2CBV5</accession>